<dbReference type="HOGENOM" id="CLU_180476_0_0_1"/>
<reference evidence="1 2" key="1">
    <citation type="submission" date="2014-06" db="EMBL/GenBank/DDBJ databases">
        <title>Evolutionary Origins and Diversification of the Mycorrhizal Mutualists.</title>
        <authorList>
            <consortium name="DOE Joint Genome Institute"/>
            <consortium name="Mycorrhizal Genomics Consortium"/>
            <person name="Kohler A."/>
            <person name="Kuo A."/>
            <person name="Nagy L.G."/>
            <person name="Floudas D."/>
            <person name="Copeland A."/>
            <person name="Barry K.W."/>
            <person name="Cichocki N."/>
            <person name="Veneault-Fourrey C."/>
            <person name="LaButti K."/>
            <person name="Lindquist E.A."/>
            <person name="Lipzen A."/>
            <person name="Lundell T."/>
            <person name="Morin E."/>
            <person name="Murat C."/>
            <person name="Riley R."/>
            <person name="Ohm R."/>
            <person name="Sun H."/>
            <person name="Tunlid A."/>
            <person name="Henrissat B."/>
            <person name="Grigoriev I.V."/>
            <person name="Hibbett D.S."/>
            <person name="Martin F."/>
        </authorList>
    </citation>
    <scope>NUCLEOTIDE SEQUENCE [LARGE SCALE GENOMIC DNA]</scope>
    <source>
        <strain evidence="1 2">SS14</strain>
    </source>
</reference>
<dbReference type="Proteomes" id="UP000054279">
    <property type="component" value="Unassembled WGS sequence"/>
</dbReference>
<proteinExistence type="predicted"/>
<evidence type="ECO:0000313" key="2">
    <source>
        <dbReference type="Proteomes" id="UP000054279"/>
    </source>
</evidence>
<feature type="non-terminal residue" evidence="1">
    <location>
        <position position="78"/>
    </location>
</feature>
<dbReference type="OrthoDB" id="3259294at2759"/>
<name>A0A0C9UDI6_SPHS4</name>
<dbReference type="AlphaFoldDB" id="A0A0C9UDI6"/>
<feature type="non-terminal residue" evidence="1">
    <location>
        <position position="1"/>
    </location>
</feature>
<organism evidence="1 2">
    <name type="scientific">Sphaerobolus stellatus (strain SS14)</name>
    <dbReference type="NCBI Taxonomy" id="990650"/>
    <lineage>
        <taxon>Eukaryota</taxon>
        <taxon>Fungi</taxon>
        <taxon>Dikarya</taxon>
        <taxon>Basidiomycota</taxon>
        <taxon>Agaricomycotina</taxon>
        <taxon>Agaricomycetes</taxon>
        <taxon>Phallomycetidae</taxon>
        <taxon>Geastrales</taxon>
        <taxon>Sphaerobolaceae</taxon>
        <taxon>Sphaerobolus</taxon>
    </lineage>
</organism>
<gene>
    <name evidence="1" type="ORF">M422DRAFT_122467</name>
</gene>
<accession>A0A0C9UDI6</accession>
<keyword evidence="2" id="KW-1185">Reference proteome</keyword>
<protein>
    <submittedName>
        <fullName evidence="1">Uncharacterized protein</fullName>
    </submittedName>
</protein>
<evidence type="ECO:0000313" key="1">
    <source>
        <dbReference type="EMBL" id="KIJ32774.1"/>
    </source>
</evidence>
<sequence length="78" mass="9078">HEVMPNFLGGALPHWDGPNKQYYAATMLSLFKPWRSGLNLKEEGQDWHVALNKFTFTTQQQELINNFMIKHECVDSLD</sequence>
<dbReference type="EMBL" id="KN837222">
    <property type="protein sequence ID" value="KIJ32774.1"/>
    <property type="molecule type" value="Genomic_DNA"/>
</dbReference>